<dbReference type="Pfam" id="PF06916">
    <property type="entry name" value="FAM210A-B_dom"/>
    <property type="match status" value="1"/>
</dbReference>
<dbReference type="InterPro" id="IPR009688">
    <property type="entry name" value="FAM210A/B-like_dom"/>
</dbReference>
<name>A0A137NXY2_CONC2</name>
<evidence type="ECO:0000313" key="4">
    <source>
        <dbReference type="EMBL" id="KXN67607.1"/>
    </source>
</evidence>
<sequence>MSLNLINRQLLSNKSLHLAYTKRSFVPLVNKLNLSTLTNSNNVNLNYNTPLSQALAFNKGQDLQKLQSILGSSLSGQISRNFSVSSIVKTNTTPSNPASTQKTENNNNQNKEEPKKKQTLKDLMKQYGLSAFIVWMLVAGVDIVFCFIVLYLAGEDQVKYFENLGKELYEYFGFKVDNSKPSILFGDGKETKPTLLSTFIVAYSLHHLTVPYRLPITIALTPMVARRLAKVSWLSKYIAPKK</sequence>
<organism evidence="4 5">
    <name type="scientific">Conidiobolus coronatus (strain ATCC 28846 / CBS 209.66 / NRRL 28638)</name>
    <name type="common">Delacroixia coronata</name>
    <dbReference type="NCBI Taxonomy" id="796925"/>
    <lineage>
        <taxon>Eukaryota</taxon>
        <taxon>Fungi</taxon>
        <taxon>Fungi incertae sedis</taxon>
        <taxon>Zoopagomycota</taxon>
        <taxon>Entomophthoromycotina</taxon>
        <taxon>Entomophthoromycetes</taxon>
        <taxon>Entomophthorales</taxon>
        <taxon>Ancylistaceae</taxon>
        <taxon>Conidiobolus</taxon>
    </lineage>
</organism>
<dbReference type="GO" id="GO:0005739">
    <property type="term" value="C:mitochondrion"/>
    <property type="evidence" value="ECO:0007669"/>
    <property type="project" value="TreeGrafter"/>
</dbReference>
<feature type="compositionally biased region" description="Low complexity" evidence="1">
    <location>
        <begin position="100"/>
        <end position="109"/>
    </location>
</feature>
<dbReference type="Proteomes" id="UP000070444">
    <property type="component" value="Unassembled WGS sequence"/>
</dbReference>
<evidence type="ECO:0000259" key="3">
    <source>
        <dbReference type="Pfam" id="PF06916"/>
    </source>
</evidence>
<dbReference type="PANTHER" id="PTHR21377">
    <property type="entry name" value="PROTEIN FAM210B, MITOCHONDRIAL"/>
    <property type="match status" value="1"/>
</dbReference>
<reference evidence="4 5" key="1">
    <citation type="journal article" date="2015" name="Genome Biol. Evol.">
        <title>Phylogenomic analyses indicate that early fungi evolved digesting cell walls of algal ancestors of land plants.</title>
        <authorList>
            <person name="Chang Y."/>
            <person name="Wang S."/>
            <person name="Sekimoto S."/>
            <person name="Aerts A.L."/>
            <person name="Choi C."/>
            <person name="Clum A."/>
            <person name="LaButti K.M."/>
            <person name="Lindquist E.A."/>
            <person name="Yee Ngan C."/>
            <person name="Ohm R.A."/>
            <person name="Salamov A.A."/>
            <person name="Grigoriev I.V."/>
            <person name="Spatafora J.W."/>
            <person name="Berbee M.L."/>
        </authorList>
    </citation>
    <scope>NUCLEOTIDE SEQUENCE [LARGE SCALE GENOMIC DNA]</scope>
    <source>
        <strain evidence="4 5">NRRL 28638</strain>
    </source>
</reference>
<keyword evidence="2" id="KW-1133">Transmembrane helix</keyword>
<dbReference type="AlphaFoldDB" id="A0A137NXY2"/>
<dbReference type="EMBL" id="KQ964625">
    <property type="protein sequence ID" value="KXN67607.1"/>
    <property type="molecule type" value="Genomic_DNA"/>
</dbReference>
<keyword evidence="2" id="KW-0812">Transmembrane</keyword>
<dbReference type="PANTHER" id="PTHR21377:SF0">
    <property type="entry name" value="PROTEIN FAM210B, MITOCHONDRIAL"/>
    <property type="match status" value="1"/>
</dbReference>
<evidence type="ECO:0000256" key="1">
    <source>
        <dbReference type="SAM" id="MobiDB-lite"/>
    </source>
</evidence>
<evidence type="ECO:0000313" key="5">
    <source>
        <dbReference type="Proteomes" id="UP000070444"/>
    </source>
</evidence>
<dbReference type="InterPro" id="IPR045866">
    <property type="entry name" value="FAM210A/B-like"/>
</dbReference>
<feature type="region of interest" description="Disordered" evidence="1">
    <location>
        <begin position="91"/>
        <end position="117"/>
    </location>
</feature>
<protein>
    <recommendedName>
        <fullName evidence="3">DUF1279 domain-containing protein</fullName>
    </recommendedName>
</protein>
<keyword evidence="5" id="KW-1185">Reference proteome</keyword>
<dbReference type="OrthoDB" id="426386at2759"/>
<proteinExistence type="predicted"/>
<evidence type="ECO:0000256" key="2">
    <source>
        <dbReference type="SAM" id="Phobius"/>
    </source>
</evidence>
<feature type="domain" description="DUF1279" evidence="3">
    <location>
        <begin position="118"/>
        <end position="223"/>
    </location>
</feature>
<keyword evidence="2" id="KW-0472">Membrane</keyword>
<feature type="transmembrane region" description="Helical" evidence="2">
    <location>
        <begin position="127"/>
        <end position="153"/>
    </location>
</feature>
<accession>A0A137NXY2</accession>
<gene>
    <name evidence="4" type="ORF">CONCODRAFT_72851</name>
</gene>